<dbReference type="Gene3D" id="3.30.420.10">
    <property type="entry name" value="Ribonuclease H-like superfamily/Ribonuclease H"/>
    <property type="match status" value="1"/>
</dbReference>
<dbReference type="InterPro" id="IPR036397">
    <property type="entry name" value="RNaseH_sf"/>
</dbReference>
<proteinExistence type="predicted"/>
<accession>A0A1A9V1F1</accession>
<dbReference type="VEuPathDB" id="VectorBase:GAUT022725"/>
<evidence type="ECO:0000313" key="1">
    <source>
        <dbReference type="EnsemblMetazoa" id="GAUT022725-PA"/>
    </source>
</evidence>
<dbReference type="STRING" id="7395.A0A1A9V1F1"/>
<sequence length="73" mass="8511">MANITTTSVAELFLRKCMTIVDDYLNYHTDVSLIKELVYNAAPKKKLVHRASDDVKESLKELQYYKNNLFKLN</sequence>
<dbReference type="Proteomes" id="UP000078200">
    <property type="component" value="Unassembled WGS sequence"/>
</dbReference>
<dbReference type="EnsemblMetazoa" id="GAUT022725-RA">
    <property type="protein sequence ID" value="GAUT022725-PA"/>
    <property type="gene ID" value="GAUT022725"/>
</dbReference>
<keyword evidence="2" id="KW-1185">Reference proteome</keyword>
<evidence type="ECO:0000313" key="2">
    <source>
        <dbReference type="Proteomes" id="UP000078200"/>
    </source>
</evidence>
<protein>
    <recommendedName>
        <fullName evidence="3">Exonuclease domain-containing protein</fullName>
    </recommendedName>
</protein>
<organism evidence="1 2">
    <name type="scientific">Glossina austeni</name>
    <name type="common">Savannah tsetse fly</name>
    <dbReference type="NCBI Taxonomy" id="7395"/>
    <lineage>
        <taxon>Eukaryota</taxon>
        <taxon>Metazoa</taxon>
        <taxon>Ecdysozoa</taxon>
        <taxon>Arthropoda</taxon>
        <taxon>Hexapoda</taxon>
        <taxon>Insecta</taxon>
        <taxon>Pterygota</taxon>
        <taxon>Neoptera</taxon>
        <taxon>Endopterygota</taxon>
        <taxon>Diptera</taxon>
        <taxon>Brachycera</taxon>
        <taxon>Muscomorpha</taxon>
        <taxon>Hippoboscoidea</taxon>
        <taxon>Glossinidae</taxon>
        <taxon>Glossina</taxon>
    </lineage>
</organism>
<name>A0A1A9V1F1_GLOAU</name>
<dbReference type="GO" id="GO:0003676">
    <property type="term" value="F:nucleic acid binding"/>
    <property type="evidence" value="ECO:0007669"/>
    <property type="project" value="InterPro"/>
</dbReference>
<evidence type="ECO:0008006" key="3">
    <source>
        <dbReference type="Google" id="ProtNLM"/>
    </source>
</evidence>
<reference evidence="1" key="1">
    <citation type="submission" date="2020-05" db="UniProtKB">
        <authorList>
            <consortium name="EnsemblMetazoa"/>
        </authorList>
    </citation>
    <scope>IDENTIFICATION</scope>
    <source>
        <strain evidence="1">TTRI</strain>
    </source>
</reference>
<dbReference type="AlphaFoldDB" id="A0A1A9V1F1"/>